<dbReference type="GO" id="GO:0050861">
    <property type="term" value="P:positive regulation of B cell receptor signaling pathway"/>
    <property type="evidence" value="ECO:0007669"/>
    <property type="project" value="TreeGrafter"/>
</dbReference>
<evidence type="ECO:0000256" key="4">
    <source>
        <dbReference type="SAM" id="MobiDB-lite"/>
    </source>
</evidence>
<feature type="region of interest" description="Disordered" evidence="4">
    <location>
        <begin position="332"/>
        <end position="354"/>
    </location>
</feature>
<organism evidence="7 8">
    <name type="scientific">Albula goreensis</name>
    <dbReference type="NCBI Taxonomy" id="1534307"/>
    <lineage>
        <taxon>Eukaryota</taxon>
        <taxon>Metazoa</taxon>
        <taxon>Chordata</taxon>
        <taxon>Craniata</taxon>
        <taxon>Vertebrata</taxon>
        <taxon>Euteleostomi</taxon>
        <taxon>Actinopterygii</taxon>
        <taxon>Neopterygii</taxon>
        <taxon>Teleostei</taxon>
        <taxon>Albuliformes</taxon>
        <taxon>Albulidae</taxon>
        <taxon>Albula</taxon>
    </lineage>
</organism>
<feature type="domain" description="PH" evidence="6">
    <location>
        <begin position="52"/>
        <end position="149"/>
    </location>
</feature>
<dbReference type="Proteomes" id="UP000829720">
    <property type="component" value="Unassembled WGS sequence"/>
</dbReference>
<evidence type="ECO:0000256" key="3">
    <source>
        <dbReference type="PROSITE-ProRule" id="PRU00191"/>
    </source>
</evidence>
<dbReference type="InterPro" id="IPR001849">
    <property type="entry name" value="PH_domain"/>
</dbReference>
<dbReference type="InterPro" id="IPR036860">
    <property type="entry name" value="SH2_dom_sf"/>
</dbReference>
<accession>A0A8T3CVL5</accession>
<evidence type="ECO:0000313" key="8">
    <source>
        <dbReference type="Proteomes" id="UP000829720"/>
    </source>
</evidence>
<dbReference type="Gene3D" id="2.30.29.30">
    <property type="entry name" value="Pleckstrin-homology domain (PH domain)/Phosphotyrosine-binding domain (PTB)"/>
    <property type="match status" value="1"/>
</dbReference>
<dbReference type="GO" id="GO:0019901">
    <property type="term" value="F:protein kinase binding"/>
    <property type="evidence" value="ECO:0007669"/>
    <property type="project" value="TreeGrafter"/>
</dbReference>
<keyword evidence="8" id="KW-1185">Reference proteome</keyword>
<evidence type="ECO:0000256" key="1">
    <source>
        <dbReference type="ARBA" id="ARBA00022553"/>
    </source>
</evidence>
<dbReference type="GO" id="GO:0007169">
    <property type="term" value="P:cell surface receptor protein tyrosine kinase signaling pathway"/>
    <property type="evidence" value="ECO:0007669"/>
    <property type="project" value="TreeGrafter"/>
</dbReference>
<keyword evidence="2 3" id="KW-0727">SH2 domain</keyword>
<protein>
    <submittedName>
        <fullName evidence="7">Uncharacterized protein</fullName>
    </submittedName>
</protein>
<dbReference type="PROSITE" id="PS50003">
    <property type="entry name" value="PH_DOMAIN"/>
    <property type="match status" value="1"/>
</dbReference>
<comment type="caution">
    <text evidence="7">The sequence shown here is derived from an EMBL/GenBank/DDBJ whole genome shotgun (WGS) entry which is preliminary data.</text>
</comment>
<dbReference type="SMART" id="SM00233">
    <property type="entry name" value="PH"/>
    <property type="match status" value="1"/>
</dbReference>
<evidence type="ECO:0000313" key="7">
    <source>
        <dbReference type="EMBL" id="KAI1887662.1"/>
    </source>
</evidence>
<dbReference type="AlphaFoldDB" id="A0A8T3CVL5"/>
<dbReference type="PROSITE" id="PS50001">
    <property type="entry name" value="SH2"/>
    <property type="match status" value="1"/>
</dbReference>
<dbReference type="InterPro" id="IPR039111">
    <property type="entry name" value="STAP1/STAP2"/>
</dbReference>
<dbReference type="SMART" id="SM00252">
    <property type="entry name" value="SH2"/>
    <property type="match status" value="1"/>
</dbReference>
<dbReference type="Gene3D" id="3.30.505.10">
    <property type="entry name" value="SH2 domain"/>
    <property type="match status" value="1"/>
</dbReference>
<evidence type="ECO:0000259" key="6">
    <source>
        <dbReference type="PROSITE" id="PS50003"/>
    </source>
</evidence>
<evidence type="ECO:0000259" key="5">
    <source>
        <dbReference type="PROSITE" id="PS50001"/>
    </source>
</evidence>
<proteinExistence type="predicted"/>
<evidence type="ECO:0000256" key="2">
    <source>
        <dbReference type="ARBA" id="ARBA00022999"/>
    </source>
</evidence>
<dbReference type="PANTHER" id="PTHR16186">
    <property type="entry name" value="SIGNAL-TRANSDUCING ADAPTOR PROTEIN-RELATED"/>
    <property type="match status" value="1"/>
</dbReference>
<feature type="domain" description="SH2" evidence="5">
    <location>
        <begin position="204"/>
        <end position="309"/>
    </location>
</feature>
<dbReference type="OrthoDB" id="6086001at2759"/>
<dbReference type="EMBL" id="JAERUA010000018">
    <property type="protein sequence ID" value="KAI1887662.1"/>
    <property type="molecule type" value="Genomic_DNA"/>
</dbReference>
<dbReference type="InterPro" id="IPR011993">
    <property type="entry name" value="PH-like_dom_sf"/>
</dbReference>
<gene>
    <name evidence="7" type="ORF">AGOR_G00192620</name>
</gene>
<sequence length="354" mass="40379">MIYECLQRKSKVVSDYFHCCLLLGVRQPFYNMAAQCQHPRLSDKRGKITALPMHHSGHLKKKFTGEKEFRECFAELRGSTVFLYKDDKHEMYTERLELVNLKAIQVDSSSSRTNPTIYILSFRDEEVQLKFNDPDKAEEWRGFIMTVATLEIPSKLQLLPGQIMKLEQALKEERVRTDRVPTPILVPVPHISMPPTDSEIDFPQCYYPVSRQEAEQMLEGSPAFGSVILRPAASRNNYAITMRQIMPSGPEMKHYKVRSSDSGFIIELDVPVSVPSLQAVVDHFLNETHYSVRPYIHSHAYDTHIVVPTSTATQQPKPAALPVRATPRVEPMIRTKPNPTSKPGNFTSKGNLFH</sequence>
<feature type="compositionally biased region" description="Polar residues" evidence="4">
    <location>
        <begin position="337"/>
        <end position="354"/>
    </location>
</feature>
<dbReference type="SUPFAM" id="SSF50729">
    <property type="entry name" value="PH domain-like"/>
    <property type="match status" value="1"/>
</dbReference>
<reference evidence="7" key="1">
    <citation type="submission" date="2021-01" db="EMBL/GenBank/DDBJ databases">
        <authorList>
            <person name="Zahm M."/>
            <person name="Roques C."/>
            <person name="Cabau C."/>
            <person name="Klopp C."/>
            <person name="Donnadieu C."/>
            <person name="Jouanno E."/>
            <person name="Lampietro C."/>
            <person name="Louis A."/>
            <person name="Herpin A."/>
            <person name="Echchiki A."/>
            <person name="Berthelot C."/>
            <person name="Parey E."/>
            <person name="Roest-Crollius H."/>
            <person name="Braasch I."/>
            <person name="Postlethwait J."/>
            <person name="Bobe J."/>
            <person name="Montfort J."/>
            <person name="Bouchez O."/>
            <person name="Begum T."/>
            <person name="Mejri S."/>
            <person name="Adams A."/>
            <person name="Chen W.-J."/>
            <person name="Guiguen Y."/>
        </authorList>
    </citation>
    <scope>NUCLEOTIDE SEQUENCE</scope>
    <source>
        <tissue evidence="7">Blood</tissue>
    </source>
</reference>
<keyword evidence="1" id="KW-0597">Phosphoprotein</keyword>
<dbReference type="Pfam" id="PF00017">
    <property type="entry name" value="SH2"/>
    <property type="match status" value="1"/>
</dbReference>
<name>A0A8T3CVL5_9TELE</name>
<dbReference type="GO" id="GO:0035591">
    <property type="term" value="F:signaling adaptor activity"/>
    <property type="evidence" value="ECO:0007669"/>
    <property type="project" value="InterPro"/>
</dbReference>
<dbReference type="InterPro" id="IPR000980">
    <property type="entry name" value="SH2"/>
</dbReference>
<dbReference type="Pfam" id="PF00169">
    <property type="entry name" value="PH"/>
    <property type="match status" value="1"/>
</dbReference>
<dbReference type="PANTHER" id="PTHR16186:SF10">
    <property type="entry name" value="SIGNAL-TRANSDUCING ADAPTOR PROTEIN 1"/>
    <property type="match status" value="1"/>
</dbReference>
<dbReference type="SUPFAM" id="SSF55550">
    <property type="entry name" value="SH2 domain"/>
    <property type="match status" value="1"/>
</dbReference>